<dbReference type="EMBL" id="CACRXK020028286">
    <property type="protein sequence ID" value="CAB4041417.1"/>
    <property type="molecule type" value="Genomic_DNA"/>
</dbReference>
<organism evidence="2 3">
    <name type="scientific">Paramuricea clavata</name>
    <name type="common">Red gorgonian</name>
    <name type="synonym">Violescent sea-whip</name>
    <dbReference type="NCBI Taxonomy" id="317549"/>
    <lineage>
        <taxon>Eukaryota</taxon>
        <taxon>Metazoa</taxon>
        <taxon>Cnidaria</taxon>
        <taxon>Anthozoa</taxon>
        <taxon>Octocorallia</taxon>
        <taxon>Malacalcyonacea</taxon>
        <taxon>Plexauridae</taxon>
        <taxon>Paramuricea</taxon>
    </lineage>
</organism>
<evidence type="ECO:0000313" key="2">
    <source>
        <dbReference type="EMBL" id="CAB4041417.1"/>
    </source>
</evidence>
<keyword evidence="1" id="KW-0677">Repeat</keyword>
<name>A0A7D9K668_PARCT</name>
<dbReference type="PANTHER" id="PTHR11915">
    <property type="entry name" value="SPECTRIN/FILAMIN RELATED CYTOSKELETAL PROTEIN"/>
    <property type="match status" value="1"/>
</dbReference>
<comment type="caution">
    <text evidence="2">The sequence shown here is derived from an EMBL/GenBank/DDBJ whole genome shotgun (WGS) entry which is preliminary data.</text>
</comment>
<keyword evidence="3" id="KW-1185">Reference proteome</keyword>
<dbReference type="SUPFAM" id="SSF46966">
    <property type="entry name" value="Spectrin repeat"/>
    <property type="match status" value="5"/>
</dbReference>
<dbReference type="AlphaFoldDB" id="A0A7D9K668"/>
<dbReference type="Proteomes" id="UP001152795">
    <property type="component" value="Unassembled WGS sequence"/>
</dbReference>
<feature type="non-terminal residue" evidence="2">
    <location>
        <position position="701"/>
    </location>
</feature>
<protein>
    <submittedName>
        <fullName evidence="2">Nesprin-1-like isoform X1</fullName>
    </submittedName>
</protein>
<dbReference type="Gene3D" id="1.20.58.60">
    <property type="match status" value="4"/>
</dbReference>
<evidence type="ECO:0000313" key="3">
    <source>
        <dbReference type="Proteomes" id="UP001152795"/>
    </source>
</evidence>
<proteinExistence type="predicted"/>
<evidence type="ECO:0000256" key="1">
    <source>
        <dbReference type="ARBA" id="ARBA00022737"/>
    </source>
</evidence>
<dbReference type="Pfam" id="PF00435">
    <property type="entry name" value="Spectrin"/>
    <property type="match status" value="1"/>
</dbReference>
<gene>
    <name evidence="2" type="ORF">PACLA_8A017894</name>
</gene>
<reference evidence="2" key="1">
    <citation type="submission" date="2020-04" db="EMBL/GenBank/DDBJ databases">
        <authorList>
            <person name="Alioto T."/>
            <person name="Alioto T."/>
            <person name="Gomez Garrido J."/>
        </authorList>
    </citation>
    <scope>NUCLEOTIDE SEQUENCE</scope>
    <source>
        <strain evidence="2">A484AB</strain>
    </source>
</reference>
<dbReference type="SMART" id="SM00150">
    <property type="entry name" value="SPEC"/>
    <property type="match status" value="4"/>
</dbReference>
<accession>A0A7D9K668</accession>
<dbReference type="InterPro" id="IPR002017">
    <property type="entry name" value="Spectrin_repeat"/>
</dbReference>
<dbReference type="InterPro" id="IPR018159">
    <property type="entry name" value="Spectrin/alpha-actinin"/>
</dbReference>
<dbReference type="CDD" id="cd00176">
    <property type="entry name" value="SPEC"/>
    <property type="match status" value="1"/>
</dbReference>
<sequence length="701" mass="80560">MDVFDTTSQEVVKATSEIAKEVEALEPVSEELEKAGKQLVEVKVIRNKLHPVEIKLVIMEQTLVWLVESNRDDPATVALLKGRYRQVEEPVTKLVAKVTAREVKLYDIVTVVLKPEVNLDRVEEKLEEFEKEFSEVEPVSAKYDVAMAVQEQHKPLCHEVVNYDQILKHIVQQVQEQPEQSSELQNRLNDLKTRWSDVHNKVVDQQQTIEDVVPAAITCEEAWEEVEPHLNDVEARLKKITTIPVEHKGLTKQQNILKSAEETIERVTPMYQEYIDTAAALIDTCKMDDVTRDVAVVQEKLDLTKHRWAKIKELTDERKQQMQEAQKLVKKFQSIVSPYEDTLRNCEKRSKKPRELGSEPEALQNYLTKLQNAKNDLDTVKTQAAPLKSRLQAANNSSEIIDYSAPVERVARLLDGTESLREDVADKIHWLTDVVEKTAEFNTAVTEMEEWLPKVEKSAECLGPMSTDLEIIKDQIKAVQEILHEVEVKKPLNEKIEATSDWLTQARNDEPKEVGKIKERSGDVIDRYNKLLKQLQNRERKLGVIQKEMSMSEELIEPLEQVFAQVEELVEAAPPVSFEAQEVEAHLEKIKEAKNQLEVSKPQVTQLRRSSKEILQAVDRDSPSSETVQSRLSGVKQRQRRLLAKVHKKQSDMERDMNVFKTFHDHLKNLETWLADVDTAELDQPISIEPDGVREQIHKTE</sequence>